<feature type="signal peptide" evidence="5">
    <location>
        <begin position="1"/>
        <end position="29"/>
    </location>
</feature>
<dbReference type="GO" id="GO:0046527">
    <property type="term" value="F:glucosyltransferase activity"/>
    <property type="evidence" value="ECO:0007669"/>
    <property type="project" value="InterPro"/>
</dbReference>
<evidence type="ECO:0000256" key="1">
    <source>
        <dbReference type="ARBA" id="ARBA00001152"/>
    </source>
</evidence>
<dbReference type="SUPFAM" id="SSF51445">
    <property type="entry name" value="(Trans)glycosidases"/>
    <property type="match status" value="1"/>
</dbReference>
<dbReference type="EC" id="2.4.1.5" evidence="3"/>
<dbReference type="InterPro" id="IPR003318">
    <property type="entry name" value="Glyco_hydro70cat"/>
</dbReference>
<protein>
    <recommendedName>
        <fullName evidence="3">dextransucrase</fullName>
        <ecNumber evidence="3">2.4.1.5</ecNumber>
    </recommendedName>
</protein>
<accession>A0A542ZS68</accession>
<dbReference type="SMR" id="A0A542ZS68"/>
<dbReference type="GO" id="GO:0009250">
    <property type="term" value="P:glucan biosynthetic process"/>
    <property type="evidence" value="ECO:0007669"/>
    <property type="project" value="InterPro"/>
</dbReference>
<dbReference type="RefSeq" id="WP_142092843.1">
    <property type="nucleotide sequence ID" value="NZ_BAAAMD010000001.1"/>
</dbReference>
<gene>
    <name evidence="7" type="ORF">FB460_0880</name>
</gene>
<dbReference type="InterPro" id="IPR013207">
    <property type="entry name" value="LGFP"/>
</dbReference>
<dbReference type="Gene3D" id="3.20.20.470">
    <property type="entry name" value="Glucansucrase"/>
    <property type="match status" value="2"/>
</dbReference>
<reference evidence="7 8" key="1">
    <citation type="submission" date="2019-06" db="EMBL/GenBank/DDBJ databases">
        <title>Sequencing the genomes of 1000 actinobacteria strains.</title>
        <authorList>
            <person name="Klenk H.-P."/>
        </authorList>
    </citation>
    <scope>NUCLEOTIDE SEQUENCE [LARGE SCALE GENOMIC DNA]</scope>
    <source>
        <strain evidence="7 8">DSM 8251</strain>
    </source>
</reference>
<dbReference type="OrthoDB" id="9799970at2"/>
<evidence type="ECO:0000256" key="3">
    <source>
        <dbReference type="ARBA" id="ARBA00012592"/>
    </source>
</evidence>
<name>A0A542ZS68_9ACTN</name>
<sequence length="1011" mass="112885">MLTFKRLTASVSTLVVGLTTAFVGTTADAAFPETDPAPQTPMTSSMTPAPELDDRVIFQGFSLYQPYESNTYQRLGDHADQLKEWGVTDVWLPPGYRSFGMARYMEGYAIADRYDLGEFPKGLNNERATKYGTSDELKALMDDLHGAGLRGQMDLVPNQMMGLEGQEAVRVSRVDHHGNRFQNQYTTHEPSDIQDEVYLAYTKGGGPGQEKYGRIKEFNKNHFNGSSLQQLGMGDVLKDADGKPYRVKQASGNNPPQWWDQSLGINDVEGYLSARGAFELTAGNWKPTILKADPGFTDFALDRANRETCPYTRAAQLEEPGDNAIWACRDAYLSTQDAYGSRSEEPTFANDESGIDWDDQMLFDTHGPLDQSFGNEFLVGNDFKNTDPEVQAEQRHWMKWLLETYKLDGFRIDAAAHYDTDILAIEDEVTSQHFGGDRSKYTSYLEAYYDDQNGYLDSRGNRQLAMDGDLFYNMQGTLGRRDHPAWLRESFEGRHSAVDRINPGQPARPNWSFVNNHDQEKNRVNLAMMKRLGMTPNHQWGDAVPRSFEEEYTKELERAALNDYNADLKKVDKTLSPVNVPSMYAILLTNAGTVPTVFYGDMYTTNASYMSEKTPYHDTIAALLKARKQFAKGNQRVELFQTPGTVAEGQQVVASVREGDSRGTGLATVVANVPTVDTHVRVNMGREHANQKYRDVTGNHSQQYVTDGQGFLTVPVKGKKTAQVHGSLGVWAPVNSDESIAVHGAIRAKWGSLGGATGVMGRATGIEACFLRDGGCFQAFEHGRIYWSPATGAHFVRGDIDRRWGQQGWETGFLGYPTTDEICRHGYCVQEFQGGTITWRPDGRRGLIIKGAILGEWNRIGGVDGVMGPAQIEEQCWLRDGGCFQRFDRGHIYWQRHTGAHFVRGEIFKEWGRLGWEAGRMGYPTGPEACVLKDGGCFQSYEGGLIYWTMGTGAHPVIGKIGEHYASTGWERGRFGYPVEAERCTVGTKGLECTQRFQGGVIRWSHARGIH</sequence>
<dbReference type="Pfam" id="PF08310">
    <property type="entry name" value="LGFP"/>
    <property type="match status" value="5"/>
</dbReference>
<proteinExistence type="inferred from homology"/>
<organism evidence="7 8">
    <name type="scientific">Propioniferax innocua</name>
    <dbReference type="NCBI Taxonomy" id="1753"/>
    <lineage>
        <taxon>Bacteria</taxon>
        <taxon>Bacillati</taxon>
        <taxon>Actinomycetota</taxon>
        <taxon>Actinomycetes</taxon>
        <taxon>Propionibacteriales</taxon>
        <taxon>Propionibacteriaceae</taxon>
        <taxon>Propioniferax</taxon>
    </lineage>
</organism>
<dbReference type="InterPro" id="IPR006047">
    <property type="entry name" value="GH13_cat_dom"/>
</dbReference>
<keyword evidence="4" id="KW-0808">Transferase</keyword>
<evidence type="ECO:0000313" key="7">
    <source>
        <dbReference type="EMBL" id="TQL63080.1"/>
    </source>
</evidence>
<feature type="domain" description="Glycosyl hydrolase family 13 catalytic" evidence="6">
    <location>
        <begin position="55"/>
        <end position="627"/>
    </location>
</feature>
<keyword evidence="8" id="KW-1185">Reference proteome</keyword>
<comment type="catalytic activity">
    <reaction evidence="1">
        <text>[(1-&gt;6)-alpha-D-glucosyl](n) + sucrose = [(1-&gt;6)-alpha-D-glucosyl](n+1) + D-fructose</text>
        <dbReference type="Rhea" id="RHEA:18825"/>
        <dbReference type="Rhea" id="RHEA-COMP:11144"/>
        <dbReference type="Rhea" id="RHEA-COMP:11145"/>
        <dbReference type="ChEBI" id="CHEBI:17992"/>
        <dbReference type="ChEBI" id="CHEBI:18269"/>
        <dbReference type="ChEBI" id="CHEBI:37721"/>
        <dbReference type="EC" id="2.4.1.5"/>
    </reaction>
</comment>
<evidence type="ECO:0000259" key="6">
    <source>
        <dbReference type="SMART" id="SM00642"/>
    </source>
</evidence>
<feature type="chain" id="PRO_5022127533" description="dextransucrase" evidence="5">
    <location>
        <begin position="30"/>
        <end position="1011"/>
    </location>
</feature>
<dbReference type="SMART" id="SM00642">
    <property type="entry name" value="Aamy"/>
    <property type="match status" value="1"/>
</dbReference>
<evidence type="ECO:0000256" key="4">
    <source>
        <dbReference type="ARBA" id="ARBA00022679"/>
    </source>
</evidence>
<dbReference type="Proteomes" id="UP000316196">
    <property type="component" value="Unassembled WGS sequence"/>
</dbReference>
<keyword evidence="5" id="KW-0732">Signal</keyword>
<dbReference type="GO" id="GO:0047849">
    <property type="term" value="F:dextransucrase activity"/>
    <property type="evidence" value="ECO:0007669"/>
    <property type="project" value="UniProtKB-EC"/>
</dbReference>
<dbReference type="PANTHER" id="PTHR10357">
    <property type="entry name" value="ALPHA-AMYLASE FAMILY MEMBER"/>
    <property type="match status" value="1"/>
</dbReference>
<comment type="similarity">
    <text evidence="2">Belongs to the glycosyl hydrolase 70 family.</text>
</comment>
<dbReference type="EMBL" id="VFOR01000001">
    <property type="protein sequence ID" value="TQL63080.1"/>
    <property type="molecule type" value="Genomic_DNA"/>
</dbReference>
<dbReference type="InterPro" id="IPR017853">
    <property type="entry name" value="GH"/>
</dbReference>
<dbReference type="Pfam" id="PF02324">
    <property type="entry name" value="Glyco_hydro_70"/>
    <property type="match status" value="2"/>
</dbReference>
<evidence type="ECO:0000256" key="2">
    <source>
        <dbReference type="ARBA" id="ARBA00009247"/>
    </source>
</evidence>
<evidence type="ECO:0000256" key="5">
    <source>
        <dbReference type="SAM" id="SignalP"/>
    </source>
</evidence>
<dbReference type="Gene3D" id="3.20.20.80">
    <property type="entry name" value="Glycosidases"/>
    <property type="match status" value="1"/>
</dbReference>
<dbReference type="AlphaFoldDB" id="A0A542ZS68"/>
<evidence type="ECO:0000313" key="8">
    <source>
        <dbReference type="Proteomes" id="UP000316196"/>
    </source>
</evidence>
<comment type="caution">
    <text evidence="7">The sequence shown here is derived from an EMBL/GenBank/DDBJ whole genome shotgun (WGS) entry which is preliminary data.</text>
</comment>
<dbReference type="SUPFAM" id="SSF51011">
    <property type="entry name" value="Glycosyl hydrolase domain"/>
    <property type="match status" value="1"/>
</dbReference>